<gene>
    <name evidence="2" type="ORF">OQZ29_07120</name>
</gene>
<dbReference type="Proteomes" id="UP001142592">
    <property type="component" value="Unassembled WGS sequence"/>
</dbReference>
<keyword evidence="3" id="KW-1185">Reference proteome</keyword>
<proteinExistence type="predicted"/>
<keyword evidence="1" id="KW-1133">Transmembrane helix</keyword>
<evidence type="ECO:0000313" key="2">
    <source>
        <dbReference type="EMBL" id="MCX3264509.1"/>
    </source>
</evidence>
<feature type="transmembrane region" description="Helical" evidence="1">
    <location>
        <begin position="38"/>
        <end position="58"/>
    </location>
</feature>
<reference evidence="2" key="1">
    <citation type="submission" date="2022-11" db="EMBL/GenBank/DDBJ databases">
        <authorList>
            <person name="Graham C."/>
            <person name="Newman J.D."/>
        </authorList>
    </citation>
    <scope>NUCLEOTIDE SEQUENCE</scope>
    <source>
        <strain evidence="2">DSM 19486</strain>
    </source>
</reference>
<protein>
    <submittedName>
        <fullName evidence="2">Uncharacterized protein</fullName>
    </submittedName>
</protein>
<comment type="caution">
    <text evidence="2">The sequence shown here is derived from an EMBL/GenBank/DDBJ whole genome shotgun (WGS) entry which is preliminary data.</text>
</comment>
<keyword evidence="1" id="KW-0472">Membrane</keyword>
<accession>A0A9X3I910</accession>
<dbReference type="AlphaFoldDB" id="A0A9X3I910"/>
<sequence length="63" mass="6546">MKSSIVNALISISALFLIALGFYCLSNVWTVANGNGTLYLISGFIAGGTGVGLFIYLITAAKD</sequence>
<name>A0A9X3I910_9SPHI</name>
<dbReference type="EMBL" id="JAPJUH010000002">
    <property type="protein sequence ID" value="MCX3264509.1"/>
    <property type="molecule type" value="Genomic_DNA"/>
</dbReference>
<evidence type="ECO:0000313" key="3">
    <source>
        <dbReference type="Proteomes" id="UP001142592"/>
    </source>
</evidence>
<evidence type="ECO:0000256" key="1">
    <source>
        <dbReference type="SAM" id="Phobius"/>
    </source>
</evidence>
<feature type="transmembrane region" description="Helical" evidence="1">
    <location>
        <begin position="12"/>
        <end position="32"/>
    </location>
</feature>
<keyword evidence="1" id="KW-0812">Transmembrane</keyword>
<organism evidence="2 3">
    <name type="scientific">Pedobacter agri</name>
    <dbReference type="NCBI Taxonomy" id="454586"/>
    <lineage>
        <taxon>Bacteria</taxon>
        <taxon>Pseudomonadati</taxon>
        <taxon>Bacteroidota</taxon>
        <taxon>Sphingobacteriia</taxon>
        <taxon>Sphingobacteriales</taxon>
        <taxon>Sphingobacteriaceae</taxon>
        <taxon>Pedobacter</taxon>
    </lineage>
</organism>
<dbReference type="RefSeq" id="WP_039842628.1">
    <property type="nucleotide sequence ID" value="NZ_JAPJUH010000002.1"/>
</dbReference>